<feature type="transmembrane region" description="Helical" evidence="1">
    <location>
        <begin position="102"/>
        <end position="123"/>
    </location>
</feature>
<accession>A0AAD3T3T8</accession>
<dbReference type="EMBL" id="BSYO01000023">
    <property type="protein sequence ID" value="GMH21321.1"/>
    <property type="molecule type" value="Genomic_DNA"/>
</dbReference>
<gene>
    <name evidence="2" type="ORF">Nepgr_023163</name>
</gene>
<keyword evidence="1" id="KW-0812">Transmembrane</keyword>
<dbReference type="AlphaFoldDB" id="A0AAD3T3T8"/>
<protein>
    <submittedName>
        <fullName evidence="2">Uncharacterized protein</fullName>
    </submittedName>
</protein>
<organism evidence="2 3">
    <name type="scientific">Nepenthes gracilis</name>
    <name type="common">Slender pitcher plant</name>
    <dbReference type="NCBI Taxonomy" id="150966"/>
    <lineage>
        <taxon>Eukaryota</taxon>
        <taxon>Viridiplantae</taxon>
        <taxon>Streptophyta</taxon>
        <taxon>Embryophyta</taxon>
        <taxon>Tracheophyta</taxon>
        <taxon>Spermatophyta</taxon>
        <taxon>Magnoliopsida</taxon>
        <taxon>eudicotyledons</taxon>
        <taxon>Gunneridae</taxon>
        <taxon>Pentapetalae</taxon>
        <taxon>Caryophyllales</taxon>
        <taxon>Nepenthaceae</taxon>
        <taxon>Nepenthes</taxon>
    </lineage>
</organism>
<evidence type="ECO:0000313" key="3">
    <source>
        <dbReference type="Proteomes" id="UP001279734"/>
    </source>
</evidence>
<comment type="caution">
    <text evidence="2">The sequence shown here is derived from an EMBL/GenBank/DDBJ whole genome shotgun (WGS) entry which is preliminary data.</text>
</comment>
<evidence type="ECO:0000313" key="2">
    <source>
        <dbReference type="EMBL" id="GMH21321.1"/>
    </source>
</evidence>
<keyword evidence="3" id="KW-1185">Reference proteome</keyword>
<name>A0AAD3T3T8_NEPGR</name>
<evidence type="ECO:0000256" key="1">
    <source>
        <dbReference type="SAM" id="Phobius"/>
    </source>
</evidence>
<proteinExistence type="predicted"/>
<keyword evidence="1" id="KW-1133">Transmembrane helix</keyword>
<sequence length="188" mass="20444">MLQKWTVVSPMADLASCFRVGRFHALAIGKKMAGLILKSEAFIKIKVGLDLHLTRLNGIHPHNGQFEFQRSWPVGIYLHSGQFELHPSLTDWFGLLGDWDLMLLPLASAVINIVALGPCGFGLDASAIILRRGVESQSYVNPGWSELSLALVVLLPQGADVYLVQVLGAAVCLAFYFASIDCPCGLLP</sequence>
<reference evidence="2" key="1">
    <citation type="submission" date="2023-05" db="EMBL/GenBank/DDBJ databases">
        <title>Nepenthes gracilis genome sequencing.</title>
        <authorList>
            <person name="Fukushima K."/>
        </authorList>
    </citation>
    <scope>NUCLEOTIDE SEQUENCE</scope>
    <source>
        <strain evidence="2">SING2019-196</strain>
    </source>
</reference>
<dbReference type="Proteomes" id="UP001279734">
    <property type="component" value="Unassembled WGS sequence"/>
</dbReference>
<keyword evidence="1" id="KW-0472">Membrane</keyword>